<proteinExistence type="predicted"/>
<name>X1VQQ4_9ZZZZ</name>
<reference evidence="2" key="1">
    <citation type="journal article" date="2014" name="Front. Microbiol.">
        <title>High frequency of phylogenetically diverse reductive dehalogenase-homologous genes in deep subseafloor sedimentary metagenomes.</title>
        <authorList>
            <person name="Kawai M."/>
            <person name="Futagami T."/>
            <person name="Toyoda A."/>
            <person name="Takaki Y."/>
            <person name="Nishi S."/>
            <person name="Hori S."/>
            <person name="Arai W."/>
            <person name="Tsubouchi T."/>
            <person name="Morono Y."/>
            <person name="Uchiyama I."/>
            <person name="Ito T."/>
            <person name="Fujiyama A."/>
            <person name="Inagaki F."/>
            <person name="Takami H."/>
        </authorList>
    </citation>
    <scope>NUCLEOTIDE SEQUENCE</scope>
    <source>
        <strain evidence="2">Expedition CK06-06</strain>
    </source>
</reference>
<sequence length="92" mass="10044">ADMKPMWGKEALILDIKDTEWHLEQEGRLVQPVTPTETLEGMSEEELREHLDKLGEIVVPPVPEVPWALIAVAGALGLGAVGVALAARRPKE</sequence>
<dbReference type="EMBL" id="BARW01034926">
    <property type="protein sequence ID" value="GAJ11640.1"/>
    <property type="molecule type" value="Genomic_DNA"/>
</dbReference>
<keyword evidence="1" id="KW-0812">Transmembrane</keyword>
<gene>
    <name evidence="2" type="ORF">S12H4_54609</name>
</gene>
<keyword evidence="1" id="KW-1133">Transmembrane helix</keyword>
<keyword evidence="1" id="KW-0472">Membrane</keyword>
<evidence type="ECO:0000256" key="1">
    <source>
        <dbReference type="SAM" id="Phobius"/>
    </source>
</evidence>
<feature type="transmembrane region" description="Helical" evidence="1">
    <location>
        <begin position="67"/>
        <end position="87"/>
    </location>
</feature>
<evidence type="ECO:0000313" key="2">
    <source>
        <dbReference type="EMBL" id="GAJ11640.1"/>
    </source>
</evidence>
<dbReference type="AlphaFoldDB" id="X1VQQ4"/>
<protein>
    <submittedName>
        <fullName evidence="2">Uncharacterized protein</fullName>
    </submittedName>
</protein>
<comment type="caution">
    <text evidence="2">The sequence shown here is derived from an EMBL/GenBank/DDBJ whole genome shotgun (WGS) entry which is preliminary data.</text>
</comment>
<organism evidence="2">
    <name type="scientific">marine sediment metagenome</name>
    <dbReference type="NCBI Taxonomy" id="412755"/>
    <lineage>
        <taxon>unclassified sequences</taxon>
        <taxon>metagenomes</taxon>
        <taxon>ecological metagenomes</taxon>
    </lineage>
</organism>
<accession>X1VQQ4</accession>
<feature type="non-terminal residue" evidence="2">
    <location>
        <position position="1"/>
    </location>
</feature>